<keyword evidence="1" id="KW-0472">Membrane</keyword>
<dbReference type="RefSeq" id="WP_038186317.1">
    <property type="nucleotide sequence ID" value="NZ_ASQA01000033.1"/>
</dbReference>
<evidence type="ECO:0000313" key="3">
    <source>
        <dbReference type="Proteomes" id="UP000019062"/>
    </source>
</evidence>
<keyword evidence="1" id="KW-1133">Transmembrane helix</keyword>
<dbReference type="Proteomes" id="UP000019062">
    <property type="component" value="Unassembled WGS sequence"/>
</dbReference>
<organism evidence="2 3">
    <name type="scientific">Viridibacillus arenosi FSL R5-213</name>
    <dbReference type="NCBI Taxonomy" id="1227360"/>
    <lineage>
        <taxon>Bacteria</taxon>
        <taxon>Bacillati</taxon>
        <taxon>Bacillota</taxon>
        <taxon>Bacilli</taxon>
        <taxon>Bacillales</taxon>
        <taxon>Caryophanaceae</taxon>
        <taxon>Viridibacillus</taxon>
    </lineage>
</organism>
<gene>
    <name evidence="2" type="ORF">C176_13657</name>
</gene>
<comment type="caution">
    <text evidence="2">The sequence shown here is derived from an EMBL/GenBank/DDBJ whole genome shotgun (WGS) entry which is preliminary data.</text>
</comment>
<dbReference type="Pfam" id="PF10096">
    <property type="entry name" value="DUF2334"/>
    <property type="match status" value="1"/>
</dbReference>
<dbReference type="AlphaFoldDB" id="W4ERS2"/>
<dbReference type="InterPro" id="IPR018763">
    <property type="entry name" value="DUF2334"/>
</dbReference>
<accession>W4ERS2</accession>
<dbReference type="PATRIC" id="fig|1227360.4.peg.2785"/>
<sequence>MNYKRLILGISIITVMCIQSIPVFATVSTEQKKPTILVAYQSANGKANSDTLLLEAIFAGISDQVQLSSVQQVTIETIKNIDVVVFVGEDRGNLPTDFLKAINNFKGHLIVFGKNAEQLPRFEKWQFFGTQSLRTLDGEPLSKLINIEYVKPPKGSEVLVEGANLNTKYPVIVKAGKTSFIAKSNFISDDNYILSRELFSLLDLQEPAKHLAYIRLEDISPISDPKLVKETGEYLAEKGIPFYMALIPVYVNSETGEQVQLKDSKKLVKVLQHLQSLGGMVIAHGYTHTYRHTETGEGFEFWDSINNQKISSISASDEPIKMKKRSDFSVEKAYQQYLGSIDEIEKKYIEDKMEHSIEKLTELKLYPISFEAPHYAMSSTGYDIIAKQFTSMFGQIQLSDDTWKRMAVPLMISKPSLLSGMTLYPETIGFIDPSSPDPLKDMEEQINKVQQVPGSVIGGFYHPYLGMEYLPEMVSLIEGVPNLEWLDLRKTKQIVQSENIMIHQEKNGDLNVVSHIKWTDKVKQRMEENPFEMVLWTLAIIVALFVIAFFIYVVSLRTKLRKRLFEERNLNG</sequence>
<keyword evidence="3" id="KW-1185">Reference proteome</keyword>
<dbReference type="eggNOG" id="COG5298">
    <property type="taxonomic scope" value="Bacteria"/>
</dbReference>
<keyword evidence="1" id="KW-0812">Transmembrane</keyword>
<protein>
    <recommendedName>
        <fullName evidence="4">DUF2334 domain-containing protein</fullName>
    </recommendedName>
</protein>
<proteinExistence type="predicted"/>
<evidence type="ECO:0000256" key="1">
    <source>
        <dbReference type="SAM" id="Phobius"/>
    </source>
</evidence>
<reference evidence="2 3" key="1">
    <citation type="journal article" date="2014" name="BMC Genomics">
        <title>Genomic comparison of sporeforming bacilli isolated from milk.</title>
        <authorList>
            <person name="Moreno Switt A.I."/>
            <person name="Andrus A.D."/>
            <person name="Ranieri M.L."/>
            <person name="Orsi R.H."/>
            <person name="Ivy R."/>
            <person name="den Bakker H.C."/>
            <person name="Martin N.H."/>
            <person name="Wiedmann M."/>
            <person name="Boor K.J."/>
        </authorList>
    </citation>
    <scope>NUCLEOTIDE SEQUENCE [LARGE SCALE GENOMIC DNA]</scope>
    <source>
        <strain evidence="2 3">FSL R5-213</strain>
    </source>
</reference>
<dbReference type="EMBL" id="ASQA01000033">
    <property type="protein sequence ID" value="ETT82959.1"/>
    <property type="molecule type" value="Genomic_DNA"/>
</dbReference>
<evidence type="ECO:0000313" key="2">
    <source>
        <dbReference type="EMBL" id="ETT82959.1"/>
    </source>
</evidence>
<feature type="transmembrane region" description="Helical" evidence="1">
    <location>
        <begin position="533"/>
        <end position="554"/>
    </location>
</feature>
<evidence type="ECO:0008006" key="4">
    <source>
        <dbReference type="Google" id="ProtNLM"/>
    </source>
</evidence>
<name>W4ERS2_9BACL</name>